<evidence type="ECO:0000256" key="3">
    <source>
        <dbReference type="ARBA" id="ARBA00023014"/>
    </source>
</evidence>
<dbReference type="InterPro" id="IPR017896">
    <property type="entry name" value="4Fe4S_Fe-S-bd"/>
</dbReference>
<evidence type="ECO:0000313" key="6">
    <source>
        <dbReference type="Proteomes" id="UP000183670"/>
    </source>
</evidence>
<dbReference type="EMBL" id="FMYE01000110">
    <property type="protein sequence ID" value="SDB79698.1"/>
    <property type="molecule type" value="Genomic_DNA"/>
</dbReference>
<dbReference type="AlphaFoldDB" id="A0A1G6GCI2"/>
<keyword evidence="2" id="KW-0408">Iron</keyword>
<name>A0A1G6GCI2_BACOV</name>
<dbReference type="Pfam" id="PF01656">
    <property type="entry name" value="CbiA"/>
    <property type="match status" value="1"/>
</dbReference>
<dbReference type="InterPro" id="IPR002586">
    <property type="entry name" value="CobQ/CobB/MinD/ParA_Nub-bd_dom"/>
</dbReference>
<dbReference type="GO" id="GO:0051536">
    <property type="term" value="F:iron-sulfur cluster binding"/>
    <property type="evidence" value="ECO:0007669"/>
    <property type="project" value="UniProtKB-KW"/>
</dbReference>
<evidence type="ECO:0000256" key="2">
    <source>
        <dbReference type="ARBA" id="ARBA00023004"/>
    </source>
</evidence>
<accession>A0A1G6GCI2</accession>
<dbReference type="InterPro" id="IPR027417">
    <property type="entry name" value="P-loop_NTPase"/>
</dbReference>
<gene>
    <name evidence="5" type="ORF">SAMN05192581_11102</name>
</gene>
<keyword evidence="3" id="KW-0411">Iron-sulfur</keyword>
<dbReference type="PROSITE" id="PS00198">
    <property type="entry name" value="4FE4S_FER_1"/>
    <property type="match status" value="1"/>
</dbReference>
<dbReference type="GO" id="GO:0046872">
    <property type="term" value="F:metal ion binding"/>
    <property type="evidence" value="ECO:0007669"/>
    <property type="project" value="UniProtKB-KW"/>
</dbReference>
<protein>
    <submittedName>
        <fullName evidence="5">MinD superfamily P-loop ATPase, contains an inserted ferredoxin domain</fullName>
    </submittedName>
</protein>
<dbReference type="InterPro" id="IPR017900">
    <property type="entry name" value="4Fe4S_Fe_S_CS"/>
</dbReference>
<dbReference type="Gene3D" id="3.40.50.300">
    <property type="entry name" value="P-loop containing nucleotide triphosphate hydrolases"/>
    <property type="match status" value="1"/>
</dbReference>
<dbReference type="Proteomes" id="UP000183670">
    <property type="component" value="Unassembled WGS sequence"/>
</dbReference>
<dbReference type="RefSeq" id="WP_074560515.1">
    <property type="nucleotide sequence ID" value="NZ_FMYE01000110.1"/>
</dbReference>
<dbReference type="PANTHER" id="PTHR43534">
    <property type="entry name" value="MIND SUPERFAMILY P-LOOP ATPASE CONTAINING AN INSERTED FERREDOXIN DOMAIN"/>
    <property type="match status" value="1"/>
</dbReference>
<keyword evidence="1" id="KW-0479">Metal-binding</keyword>
<proteinExistence type="predicted"/>
<dbReference type="PANTHER" id="PTHR43534:SF1">
    <property type="entry name" value="4FE-4S CLUSTER CONTAINING PARA FAMILY ATPASE PROTEIN"/>
    <property type="match status" value="1"/>
</dbReference>
<dbReference type="SUPFAM" id="SSF52540">
    <property type="entry name" value="P-loop containing nucleoside triphosphate hydrolases"/>
    <property type="match status" value="1"/>
</dbReference>
<organism evidence="5 6">
    <name type="scientific">Bacteroides ovatus</name>
    <dbReference type="NCBI Taxonomy" id="28116"/>
    <lineage>
        <taxon>Bacteria</taxon>
        <taxon>Pseudomonadati</taxon>
        <taxon>Bacteroidota</taxon>
        <taxon>Bacteroidia</taxon>
        <taxon>Bacteroidales</taxon>
        <taxon>Bacteroidaceae</taxon>
        <taxon>Bacteroides</taxon>
    </lineage>
</organism>
<evidence type="ECO:0000259" key="4">
    <source>
        <dbReference type="PROSITE" id="PS51379"/>
    </source>
</evidence>
<feature type="domain" description="4Fe-4S ferredoxin-type" evidence="4">
    <location>
        <begin position="58"/>
        <end position="82"/>
    </location>
</feature>
<evidence type="ECO:0000313" key="5">
    <source>
        <dbReference type="EMBL" id="SDB79698.1"/>
    </source>
</evidence>
<feature type="domain" description="4Fe-4S ferredoxin-type" evidence="4">
    <location>
        <begin position="87"/>
        <end position="116"/>
    </location>
</feature>
<reference evidence="5 6" key="1">
    <citation type="submission" date="2016-10" db="EMBL/GenBank/DDBJ databases">
        <authorList>
            <person name="de Groot N.N."/>
        </authorList>
    </citation>
    <scope>NUCLEOTIDE SEQUENCE [LARGE SCALE GENOMIC DNA]</scope>
    <source>
        <strain evidence="5 6">NLAE-zl-C500</strain>
    </source>
</reference>
<dbReference type="Pfam" id="PF00037">
    <property type="entry name" value="Fer4"/>
    <property type="match status" value="2"/>
</dbReference>
<dbReference type="PROSITE" id="PS51379">
    <property type="entry name" value="4FE4S_FER_2"/>
    <property type="match status" value="2"/>
</dbReference>
<evidence type="ECO:0000256" key="1">
    <source>
        <dbReference type="ARBA" id="ARBA00022723"/>
    </source>
</evidence>
<sequence length="287" mass="31479">MEIAVISGKGGTGKSSISSAFISVAQSAVAVDCDVDASNLYLLFSPLCKEEQVFVSGHHAVINYEKCTNCGLCVDLCRFDAIVSIDGKVQISETSCDGCYLCSRICPVQAIKMIPADKSRLYAGTFRYGDMVYGRLAPGEDNSGKLVNLLRDKAKKYAEDYGYETVILDGPPGIGCPVISTITGVDRVVIVTEPTISGFKDMQRAVDVACKFSLELFVIVNKYDLNRVVSRQIDVWCEERNIPVVAHLPFDNQIVDAMVAGKTIIEYNQDSEISRLIHDVYYRIVKG</sequence>
<dbReference type="CDD" id="cd03110">
    <property type="entry name" value="SIMIBI_bact_arch"/>
    <property type="match status" value="1"/>
</dbReference>
<dbReference type="Gene3D" id="3.30.70.20">
    <property type="match status" value="2"/>
</dbReference>